<dbReference type="InterPro" id="IPR000866">
    <property type="entry name" value="AhpC/TSA"/>
</dbReference>
<comment type="subcellular location">
    <subcellularLocation>
        <location evidence="1">Cell envelope</location>
    </subcellularLocation>
</comment>
<dbReference type="Gene3D" id="3.40.30.10">
    <property type="entry name" value="Glutaredoxin"/>
    <property type="match status" value="1"/>
</dbReference>
<evidence type="ECO:0000256" key="3">
    <source>
        <dbReference type="ARBA" id="ARBA00023157"/>
    </source>
</evidence>
<keyword evidence="4" id="KW-0676">Redox-active center</keyword>
<proteinExistence type="predicted"/>
<dbReference type="PANTHER" id="PTHR42852">
    <property type="entry name" value="THIOL:DISULFIDE INTERCHANGE PROTEIN DSBE"/>
    <property type="match status" value="1"/>
</dbReference>
<dbReference type="InterPro" id="IPR036249">
    <property type="entry name" value="Thioredoxin-like_sf"/>
</dbReference>
<dbReference type="EMBL" id="JADEYP010000017">
    <property type="protein sequence ID" value="MCA5005544.1"/>
    <property type="molecule type" value="Genomic_DNA"/>
</dbReference>
<dbReference type="PROSITE" id="PS51352">
    <property type="entry name" value="THIOREDOXIN_2"/>
    <property type="match status" value="1"/>
</dbReference>
<dbReference type="CDD" id="cd02966">
    <property type="entry name" value="TlpA_like_family"/>
    <property type="match status" value="1"/>
</dbReference>
<evidence type="ECO:0000256" key="4">
    <source>
        <dbReference type="ARBA" id="ARBA00023284"/>
    </source>
</evidence>
<reference evidence="6" key="1">
    <citation type="submission" date="2020-10" db="EMBL/GenBank/DDBJ databases">
        <authorList>
            <person name="Lu T."/>
            <person name="Wang Q."/>
            <person name="Han X."/>
        </authorList>
    </citation>
    <scope>NUCLEOTIDE SEQUENCE</scope>
    <source>
        <strain evidence="6">WQ 366</strain>
    </source>
</reference>
<protein>
    <submittedName>
        <fullName evidence="6">TlpA family protein disulfide reductase</fullName>
    </submittedName>
</protein>
<keyword evidence="3" id="KW-1015">Disulfide bond</keyword>
<gene>
    <name evidence="6" type="ORF">IPZ78_10310</name>
</gene>
<organism evidence="6 7">
    <name type="scientific">Sphingobacterium bovistauri</name>
    <dbReference type="NCBI Taxonomy" id="2781959"/>
    <lineage>
        <taxon>Bacteria</taxon>
        <taxon>Pseudomonadati</taxon>
        <taxon>Bacteroidota</taxon>
        <taxon>Sphingobacteriia</taxon>
        <taxon>Sphingobacteriales</taxon>
        <taxon>Sphingobacteriaceae</taxon>
        <taxon>Sphingobacterium</taxon>
    </lineage>
</organism>
<dbReference type="Proteomes" id="UP001165302">
    <property type="component" value="Unassembled WGS sequence"/>
</dbReference>
<sequence>MKSFRIAQAKRFQQVYEAFPTAYRKSDMGKFLPLFLDADAKTVKIGQVAPNFKLTSSDGKQINLSDYQGKYVYLDFWASWCKGCRMQHPLLRRLHQTYKDAPLEIISVSLDAGANAKEKWLKAVENDKLTWVQVAELTHPSAIQKEYGFLGVPMNFLINPEGKIEAHYLHDEYLETYLNTLFSTK</sequence>
<evidence type="ECO:0000256" key="2">
    <source>
        <dbReference type="ARBA" id="ARBA00022748"/>
    </source>
</evidence>
<dbReference type="InterPro" id="IPR050553">
    <property type="entry name" value="Thioredoxin_ResA/DsbE_sf"/>
</dbReference>
<dbReference type="SUPFAM" id="SSF52833">
    <property type="entry name" value="Thioredoxin-like"/>
    <property type="match status" value="1"/>
</dbReference>
<name>A0ABS7Z9B4_9SPHI</name>
<comment type="caution">
    <text evidence="6">The sequence shown here is derived from an EMBL/GenBank/DDBJ whole genome shotgun (WGS) entry which is preliminary data.</text>
</comment>
<evidence type="ECO:0000259" key="5">
    <source>
        <dbReference type="PROSITE" id="PS51352"/>
    </source>
</evidence>
<dbReference type="PANTHER" id="PTHR42852:SF6">
    <property type="entry name" value="THIOL:DISULFIDE INTERCHANGE PROTEIN DSBE"/>
    <property type="match status" value="1"/>
</dbReference>
<keyword evidence="7" id="KW-1185">Reference proteome</keyword>
<evidence type="ECO:0000313" key="7">
    <source>
        <dbReference type="Proteomes" id="UP001165302"/>
    </source>
</evidence>
<evidence type="ECO:0000256" key="1">
    <source>
        <dbReference type="ARBA" id="ARBA00004196"/>
    </source>
</evidence>
<evidence type="ECO:0000313" key="6">
    <source>
        <dbReference type="EMBL" id="MCA5005544.1"/>
    </source>
</evidence>
<dbReference type="InterPro" id="IPR013766">
    <property type="entry name" value="Thioredoxin_domain"/>
</dbReference>
<keyword evidence="2" id="KW-0201">Cytochrome c-type biogenesis</keyword>
<dbReference type="Pfam" id="PF00578">
    <property type="entry name" value="AhpC-TSA"/>
    <property type="match status" value="1"/>
</dbReference>
<feature type="domain" description="Thioredoxin" evidence="5">
    <location>
        <begin position="43"/>
        <end position="185"/>
    </location>
</feature>
<accession>A0ABS7Z9B4</accession>